<protein>
    <submittedName>
        <fullName evidence="1">18893_t:CDS:1</fullName>
    </submittedName>
</protein>
<sequence length="117" mass="13102">VGLGIGLGDVFIIIYERFLGGLVNIARFTNTSLSSRVRNDEILLILQQLIKLRFRRNILNVGDEGSTSNPFKKHILSGSIAHLFYLYPILCEAISLPDENIVTLLKECLRKVGEEMG</sequence>
<gene>
    <name evidence="1" type="ORF">AMORRO_LOCUS17945</name>
</gene>
<accession>A0A9N9JPR1</accession>
<proteinExistence type="predicted"/>
<feature type="non-terminal residue" evidence="1">
    <location>
        <position position="117"/>
    </location>
</feature>
<name>A0A9N9JPR1_9GLOM</name>
<feature type="non-terminal residue" evidence="1">
    <location>
        <position position="1"/>
    </location>
</feature>
<dbReference type="Proteomes" id="UP000789342">
    <property type="component" value="Unassembled WGS sequence"/>
</dbReference>
<evidence type="ECO:0000313" key="1">
    <source>
        <dbReference type="EMBL" id="CAG8788605.1"/>
    </source>
</evidence>
<keyword evidence="2" id="KW-1185">Reference proteome</keyword>
<reference evidence="1" key="1">
    <citation type="submission" date="2021-06" db="EMBL/GenBank/DDBJ databases">
        <authorList>
            <person name="Kallberg Y."/>
            <person name="Tangrot J."/>
            <person name="Rosling A."/>
        </authorList>
    </citation>
    <scope>NUCLEOTIDE SEQUENCE</scope>
    <source>
        <strain evidence="1">CL551</strain>
    </source>
</reference>
<comment type="caution">
    <text evidence="1">The sequence shown here is derived from an EMBL/GenBank/DDBJ whole genome shotgun (WGS) entry which is preliminary data.</text>
</comment>
<dbReference type="EMBL" id="CAJVPV010059168">
    <property type="protein sequence ID" value="CAG8788605.1"/>
    <property type="molecule type" value="Genomic_DNA"/>
</dbReference>
<dbReference type="AlphaFoldDB" id="A0A9N9JPR1"/>
<dbReference type="OrthoDB" id="294853at2759"/>
<evidence type="ECO:0000313" key="2">
    <source>
        <dbReference type="Proteomes" id="UP000789342"/>
    </source>
</evidence>
<organism evidence="1 2">
    <name type="scientific">Acaulospora morrowiae</name>
    <dbReference type="NCBI Taxonomy" id="94023"/>
    <lineage>
        <taxon>Eukaryota</taxon>
        <taxon>Fungi</taxon>
        <taxon>Fungi incertae sedis</taxon>
        <taxon>Mucoromycota</taxon>
        <taxon>Glomeromycotina</taxon>
        <taxon>Glomeromycetes</taxon>
        <taxon>Diversisporales</taxon>
        <taxon>Acaulosporaceae</taxon>
        <taxon>Acaulospora</taxon>
    </lineage>
</organism>